<feature type="transmembrane region" description="Helical" evidence="2">
    <location>
        <begin position="21"/>
        <end position="45"/>
    </location>
</feature>
<name>A0A0G0WXM3_UNCKA</name>
<dbReference type="PANTHER" id="PTHR40278:SF1">
    <property type="entry name" value="DNA UTILIZATION PROTEIN HOFN"/>
    <property type="match status" value="1"/>
</dbReference>
<dbReference type="InterPro" id="IPR052534">
    <property type="entry name" value="Extracell_DNA_Util/SecSys_Comp"/>
</dbReference>
<comment type="caution">
    <text evidence="3">The sequence shown here is derived from an EMBL/GenBank/DDBJ whole genome shotgun (WGS) entry which is preliminary data.</text>
</comment>
<keyword evidence="2" id="KW-0472">Membrane</keyword>
<organism evidence="3 4">
    <name type="scientific">candidate division WWE3 bacterium GW2011_GWB1_41_6</name>
    <dbReference type="NCBI Taxonomy" id="1619112"/>
    <lineage>
        <taxon>Bacteria</taxon>
        <taxon>Katanobacteria</taxon>
    </lineage>
</organism>
<proteinExistence type="predicted"/>
<feature type="coiled-coil region" evidence="1">
    <location>
        <begin position="47"/>
        <end position="74"/>
    </location>
</feature>
<gene>
    <name evidence="3" type="ORF">UU72_C0010G0034</name>
</gene>
<keyword evidence="2" id="KW-0812">Transmembrane</keyword>
<accession>A0A0G0WXM3</accession>
<dbReference type="EMBL" id="LCBS01000010">
    <property type="protein sequence ID" value="KKS16922.1"/>
    <property type="molecule type" value="Genomic_DNA"/>
</dbReference>
<evidence type="ECO:0000256" key="1">
    <source>
        <dbReference type="SAM" id="Coils"/>
    </source>
</evidence>
<evidence type="ECO:0008006" key="5">
    <source>
        <dbReference type="Google" id="ProtNLM"/>
    </source>
</evidence>
<protein>
    <recommendedName>
        <fullName evidence="5">Fimbrial assembly family protein</fullName>
    </recommendedName>
</protein>
<dbReference type="Pfam" id="PF05137">
    <property type="entry name" value="PilN"/>
    <property type="match status" value="1"/>
</dbReference>
<reference evidence="3 4" key="1">
    <citation type="journal article" date="2015" name="Nature">
        <title>rRNA introns, odd ribosomes, and small enigmatic genomes across a large radiation of phyla.</title>
        <authorList>
            <person name="Brown C.T."/>
            <person name="Hug L.A."/>
            <person name="Thomas B.C."/>
            <person name="Sharon I."/>
            <person name="Castelle C.J."/>
            <person name="Singh A."/>
            <person name="Wilkins M.J."/>
            <person name="Williams K.H."/>
            <person name="Banfield J.F."/>
        </authorList>
    </citation>
    <scope>NUCLEOTIDE SEQUENCE [LARGE SCALE GENOMIC DNA]</scope>
</reference>
<evidence type="ECO:0000313" key="4">
    <source>
        <dbReference type="Proteomes" id="UP000034163"/>
    </source>
</evidence>
<keyword evidence="2" id="KW-1133">Transmembrane helix</keyword>
<dbReference type="Proteomes" id="UP000034163">
    <property type="component" value="Unassembled WGS sequence"/>
</dbReference>
<evidence type="ECO:0000313" key="3">
    <source>
        <dbReference type="EMBL" id="KKS16922.1"/>
    </source>
</evidence>
<dbReference type="InterPro" id="IPR007813">
    <property type="entry name" value="PilN"/>
</dbReference>
<sequence>MSQSINLIPQEEKQEQSKTQLVKLSTLFTILLLIVVGLLSAYFFYQVTGIKGQIREHENNIEDLRTEIQGLSTIEISARNLDTRFHALKSIYTSRVYFSGLLDEINKHVPETIILMDMTVNPGNKVTITGESNDYISISKFITDLSADEKIFATVTLNSVSLENRANKITFFILVEYKPEALMR</sequence>
<keyword evidence="1" id="KW-0175">Coiled coil</keyword>
<dbReference type="PANTHER" id="PTHR40278">
    <property type="entry name" value="DNA UTILIZATION PROTEIN HOFN"/>
    <property type="match status" value="1"/>
</dbReference>
<evidence type="ECO:0000256" key="2">
    <source>
        <dbReference type="SAM" id="Phobius"/>
    </source>
</evidence>
<dbReference type="AlphaFoldDB" id="A0A0G0WXM3"/>